<dbReference type="Gene3D" id="1.25.70.10">
    <property type="entry name" value="Transcription termination factor 3, mitochondrial"/>
    <property type="match status" value="1"/>
</dbReference>
<dbReference type="Pfam" id="PF12619">
    <property type="entry name" value="MCM2_N"/>
    <property type="match status" value="1"/>
</dbReference>
<keyword evidence="2" id="KW-0805">Transcription regulation</keyword>
<dbReference type="GO" id="GO:0005524">
    <property type="term" value="F:ATP binding"/>
    <property type="evidence" value="ECO:0007669"/>
    <property type="project" value="InterPro"/>
</dbReference>
<accession>A0A835JKX1</accession>
<reference evidence="4 5" key="1">
    <citation type="submission" date="2020-10" db="EMBL/GenBank/DDBJ databases">
        <title>Plant Genome Project.</title>
        <authorList>
            <person name="Zhang R.-G."/>
        </authorList>
    </citation>
    <scope>NUCLEOTIDE SEQUENCE [LARGE SCALE GENOMIC DNA]</scope>
    <source>
        <strain evidence="4">FAFU-HL-1</strain>
        <tissue evidence="4">Leaf</tissue>
    </source>
</reference>
<keyword evidence="5" id="KW-1185">Reference proteome</keyword>
<dbReference type="InterPro" id="IPR003690">
    <property type="entry name" value="MTERF"/>
</dbReference>
<dbReference type="PANTHER" id="PTHR13068">
    <property type="entry name" value="CGI-12 PROTEIN-RELATED"/>
    <property type="match status" value="1"/>
</dbReference>
<evidence type="ECO:0000256" key="1">
    <source>
        <dbReference type="ARBA" id="ARBA00007692"/>
    </source>
</evidence>
<proteinExistence type="inferred from homology"/>
<keyword evidence="3" id="KW-0809">Transit peptide</keyword>
<dbReference type="InterPro" id="IPR008045">
    <property type="entry name" value="MCM2"/>
</dbReference>
<evidence type="ECO:0000313" key="4">
    <source>
        <dbReference type="EMBL" id="KAF9671306.1"/>
    </source>
</evidence>
<evidence type="ECO:0000256" key="2">
    <source>
        <dbReference type="ARBA" id="ARBA00022472"/>
    </source>
</evidence>
<dbReference type="Proteomes" id="UP000657918">
    <property type="component" value="Unassembled WGS sequence"/>
</dbReference>
<comment type="caution">
    <text evidence="4">The sequence shown here is derived from an EMBL/GenBank/DDBJ whole genome shotgun (WGS) entry which is preliminary data.</text>
</comment>
<keyword evidence="2" id="KW-0804">Transcription</keyword>
<dbReference type="SMART" id="SM00733">
    <property type="entry name" value="Mterf"/>
    <property type="match status" value="6"/>
</dbReference>
<dbReference type="GO" id="GO:0042555">
    <property type="term" value="C:MCM complex"/>
    <property type="evidence" value="ECO:0007669"/>
    <property type="project" value="InterPro"/>
</dbReference>
<dbReference type="FunFam" id="1.25.70.10:FF:000001">
    <property type="entry name" value="Mitochondrial transcription termination factor-like"/>
    <property type="match status" value="1"/>
</dbReference>
<dbReference type="InterPro" id="IPR038538">
    <property type="entry name" value="MTERF_sf"/>
</dbReference>
<evidence type="ECO:0000256" key="3">
    <source>
        <dbReference type="ARBA" id="ARBA00022946"/>
    </source>
</evidence>
<dbReference type="PANTHER" id="PTHR13068:SF166">
    <property type="entry name" value="TRANSCRIPTION TERMINATION FACTOR MTERF15, MITOCHONDRIAL-LIKE"/>
    <property type="match status" value="1"/>
</dbReference>
<dbReference type="GO" id="GO:0006353">
    <property type="term" value="P:DNA-templated transcription termination"/>
    <property type="evidence" value="ECO:0007669"/>
    <property type="project" value="UniProtKB-KW"/>
</dbReference>
<dbReference type="OrthoDB" id="637682at2759"/>
<comment type="similarity">
    <text evidence="1">Belongs to the mTERF family.</text>
</comment>
<keyword evidence="2" id="KW-0806">Transcription termination</keyword>
<dbReference type="AlphaFoldDB" id="A0A835JKX1"/>
<gene>
    <name evidence="4" type="ORF">SADUNF_Sadunf12G0033700</name>
</gene>
<dbReference type="GO" id="GO:0005634">
    <property type="term" value="C:nucleus"/>
    <property type="evidence" value="ECO:0007669"/>
    <property type="project" value="InterPro"/>
</dbReference>
<protein>
    <submittedName>
        <fullName evidence="4">Uncharacterized protein</fullName>
    </submittedName>
</protein>
<evidence type="ECO:0000313" key="5">
    <source>
        <dbReference type="Proteomes" id="UP000657918"/>
    </source>
</evidence>
<name>A0A835JKX1_9ROSI</name>
<dbReference type="Pfam" id="PF02536">
    <property type="entry name" value="mTERF"/>
    <property type="match status" value="1"/>
</dbReference>
<dbReference type="EMBL" id="JADGMS010000012">
    <property type="protein sequence ID" value="KAF9671306.1"/>
    <property type="molecule type" value="Genomic_DNA"/>
</dbReference>
<dbReference type="GO" id="GO:0003677">
    <property type="term" value="F:DNA binding"/>
    <property type="evidence" value="ECO:0007669"/>
    <property type="project" value="InterPro"/>
</dbReference>
<organism evidence="4 5">
    <name type="scientific">Salix dunnii</name>
    <dbReference type="NCBI Taxonomy" id="1413687"/>
    <lineage>
        <taxon>Eukaryota</taxon>
        <taxon>Viridiplantae</taxon>
        <taxon>Streptophyta</taxon>
        <taxon>Embryophyta</taxon>
        <taxon>Tracheophyta</taxon>
        <taxon>Spermatophyta</taxon>
        <taxon>Magnoliopsida</taxon>
        <taxon>eudicotyledons</taxon>
        <taxon>Gunneridae</taxon>
        <taxon>Pentapetalae</taxon>
        <taxon>rosids</taxon>
        <taxon>fabids</taxon>
        <taxon>Malpighiales</taxon>
        <taxon>Salicaceae</taxon>
        <taxon>Saliceae</taxon>
        <taxon>Salix</taxon>
    </lineage>
</organism>
<dbReference type="GO" id="GO:0006270">
    <property type="term" value="P:DNA replication initiation"/>
    <property type="evidence" value="ECO:0007669"/>
    <property type="project" value="InterPro"/>
</dbReference>
<sequence>MSRAGEVYWLSSLLCCRRRILFAQEVSPSLFIPEFHFLRCISSTANPNQHSFAASYLINKCGFSPESALSASKHLKFETPDKPDSVIDIFRRHGFPEDKIFKLVKKFPKVLSCNPEKTLLPRLDFFLSRGMSSTDLATFLCIIPPLLHRSLENIISPNFNFLSDLLQSKDKAITVVKKYPFIIYHRPESYLQPYVSILSENGIPKSHIASLVYKWPRTVRVCPVRFRNTVETVKEMGFDPSKLVFTLAVLVRSGQSKSGWEKKVSVYKRWGWSDEEILAAFKRNPWCMMTSENKIMAGMDFFVNNMGCESSYVAKHPILLFLSLEKRLIPRASILQFLQSNKLIDEKPNLVTLFKYSEKSFLHKFVYTLVDLLCNLITLDTRVTAWFYLIPDTSLAVPPLSLEPIFKFIILVDIKDLIHGMIDQTSSVLLKLKGDHYPCKAAVIDDMETTDITDLNNAQDEYDDDECKEEGEDLLIDNFMDDYRRMDEQDHYDPVGLEESFEDDMDTDQVIQDRRAAGLKLGAHDVCFSYQKLREFLHDNDTYNDSYRPSKRSRVDFKPPRSYENSQALGYQREAHHFIAKKFKELLLTYVMEEAAKKVVFDIHPNYTNIHLKIFAQIINLPIYDQIRIIRQIHINTVIRVGGVVTRLVLDHSFRILIQKSRHDALVLRVFIEACRVHDNMGLGKHDVSVGTALLDMYLKNENVEEGRRAFDEMGTRNVKILRRLIFCQPLSNEVCA</sequence>